<keyword evidence="2" id="KW-0472">Membrane</keyword>
<dbReference type="EMBL" id="BQXU01000069">
    <property type="protein sequence ID" value="GKT52477.1"/>
    <property type="molecule type" value="Genomic_DNA"/>
</dbReference>
<accession>A0AA37PHU0</accession>
<keyword evidence="2" id="KW-1133">Transmembrane helix</keyword>
<dbReference type="RefSeq" id="XP_049134827.1">
    <property type="nucleotide sequence ID" value="XM_049278870.1"/>
</dbReference>
<feature type="compositionally biased region" description="Polar residues" evidence="1">
    <location>
        <begin position="31"/>
        <end position="53"/>
    </location>
</feature>
<evidence type="ECO:0000256" key="1">
    <source>
        <dbReference type="SAM" id="MobiDB-lite"/>
    </source>
</evidence>
<sequence length="125" mass="13599">MSDNSVNQHFRGQVRSWGTANKPNGRDGDANESSPLLVNGNSANHENQVANSDSGNKTLKFIFNSTHTPGTDSPNIAVRYSSRAWHFTKVSLLSNYVNFLLVMVPLGIVAGKLHWNPTAVFQGSS</sequence>
<dbReference type="Proteomes" id="UP001055115">
    <property type="component" value="Unassembled WGS sequence"/>
</dbReference>
<evidence type="ECO:0000256" key="2">
    <source>
        <dbReference type="SAM" id="Phobius"/>
    </source>
</evidence>
<feature type="transmembrane region" description="Helical" evidence="2">
    <location>
        <begin position="96"/>
        <end position="115"/>
    </location>
</feature>
<keyword evidence="4" id="KW-1185">Reference proteome</keyword>
<keyword evidence="2" id="KW-0812">Transmembrane</keyword>
<gene>
    <name evidence="3" type="ORF">ColSpa_12658</name>
</gene>
<dbReference type="GeneID" id="73333460"/>
<comment type="caution">
    <text evidence="3">The sequence shown here is derived from an EMBL/GenBank/DDBJ whole genome shotgun (WGS) entry which is preliminary data.</text>
</comment>
<dbReference type="AlphaFoldDB" id="A0AA37PHU0"/>
<protein>
    <submittedName>
        <fullName evidence="3">Uncharacterized protein</fullName>
    </submittedName>
</protein>
<evidence type="ECO:0000313" key="4">
    <source>
        <dbReference type="Proteomes" id="UP001055115"/>
    </source>
</evidence>
<evidence type="ECO:0000313" key="3">
    <source>
        <dbReference type="EMBL" id="GKT52477.1"/>
    </source>
</evidence>
<name>A0AA37PHU0_9PEZI</name>
<proteinExistence type="predicted"/>
<reference evidence="3 4" key="1">
    <citation type="submission" date="2022-03" db="EMBL/GenBank/DDBJ databases">
        <title>Genome data of Colletotrichum spp.</title>
        <authorList>
            <person name="Utami Y.D."/>
            <person name="Hiruma K."/>
        </authorList>
    </citation>
    <scope>NUCLEOTIDE SEQUENCE [LARGE SCALE GENOMIC DNA]</scope>
    <source>
        <strain evidence="3 4">MAFF 239500</strain>
    </source>
</reference>
<feature type="compositionally biased region" description="Polar residues" evidence="1">
    <location>
        <begin position="1"/>
        <end position="22"/>
    </location>
</feature>
<organism evidence="3 4">
    <name type="scientific">Colletotrichum spaethianum</name>
    <dbReference type="NCBI Taxonomy" id="700344"/>
    <lineage>
        <taxon>Eukaryota</taxon>
        <taxon>Fungi</taxon>
        <taxon>Dikarya</taxon>
        <taxon>Ascomycota</taxon>
        <taxon>Pezizomycotina</taxon>
        <taxon>Sordariomycetes</taxon>
        <taxon>Hypocreomycetidae</taxon>
        <taxon>Glomerellales</taxon>
        <taxon>Glomerellaceae</taxon>
        <taxon>Colletotrichum</taxon>
        <taxon>Colletotrichum spaethianum species complex</taxon>
    </lineage>
</organism>
<feature type="region of interest" description="Disordered" evidence="1">
    <location>
        <begin position="1"/>
        <end position="53"/>
    </location>
</feature>